<dbReference type="SUPFAM" id="SSF53335">
    <property type="entry name" value="S-adenosyl-L-methionine-dependent methyltransferases"/>
    <property type="match status" value="1"/>
</dbReference>
<evidence type="ECO:0000313" key="10">
    <source>
        <dbReference type="EMBL" id="RUS66118.1"/>
    </source>
</evidence>
<evidence type="ECO:0000256" key="6">
    <source>
        <dbReference type="ARBA" id="ARBA00022691"/>
    </source>
</evidence>
<evidence type="ECO:0000256" key="2">
    <source>
        <dbReference type="ARBA" id="ARBA00004746"/>
    </source>
</evidence>
<accession>A0A433SBJ2</accession>
<evidence type="ECO:0000256" key="5">
    <source>
        <dbReference type="ARBA" id="ARBA00022679"/>
    </source>
</evidence>
<dbReference type="EMBL" id="PQSP01000006">
    <property type="protein sequence ID" value="RUS66118.1"/>
    <property type="molecule type" value="Genomic_DNA"/>
</dbReference>
<dbReference type="GO" id="GO:0010340">
    <property type="term" value="F:carboxyl-O-methyltransferase activity"/>
    <property type="evidence" value="ECO:0007669"/>
    <property type="project" value="UniProtKB-UniRule"/>
</dbReference>
<dbReference type="PANTHER" id="PTHR13090">
    <property type="entry name" value="ARGININE-HYDROXYLASE NDUFAF5, MITOCHONDRIAL"/>
    <property type="match status" value="1"/>
</dbReference>
<evidence type="ECO:0000256" key="7">
    <source>
        <dbReference type="ARBA" id="ARBA00022756"/>
    </source>
</evidence>
<dbReference type="NCBIfam" id="TIGR02072">
    <property type="entry name" value="BioC"/>
    <property type="match status" value="1"/>
</dbReference>
<dbReference type="InterPro" id="IPR013216">
    <property type="entry name" value="Methyltransf_11"/>
</dbReference>
<dbReference type="InterPro" id="IPR011814">
    <property type="entry name" value="BioC"/>
</dbReference>
<name>A0A433SBJ2_9BURK</name>
<dbReference type="Proteomes" id="UP000286947">
    <property type="component" value="Unassembled WGS sequence"/>
</dbReference>
<keyword evidence="6 8" id="KW-0949">S-adenosyl-L-methionine</keyword>
<gene>
    <name evidence="8 10" type="primary">bioC</name>
    <name evidence="10" type="ORF">CUZ56_02196</name>
</gene>
<evidence type="ECO:0000256" key="3">
    <source>
        <dbReference type="ARBA" id="ARBA00012327"/>
    </source>
</evidence>
<dbReference type="EC" id="2.1.1.197" evidence="3 8"/>
<dbReference type="Pfam" id="PF08241">
    <property type="entry name" value="Methyltransf_11"/>
    <property type="match status" value="1"/>
</dbReference>
<evidence type="ECO:0000313" key="11">
    <source>
        <dbReference type="Proteomes" id="UP000286947"/>
    </source>
</evidence>
<evidence type="ECO:0000256" key="4">
    <source>
        <dbReference type="ARBA" id="ARBA00022603"/>
    </source>
</evidence>
<comment type="similarity">
    <text evidence="8">Belongs to the methyltransferase superfamily.</text>
</comment>
<keyword evidence="11" id="KW-1185">Reference proteome</keyword>
<dbReference type="OrthoDB" id="9760689at2"/>
<dbReference type="RefSeq" id="WP_126980383.1">
    <property type="nucleotide sequence ID" value="NZ_PQSP01000006.1"/>
</dbReference>
<proteinExistence type="inferred from homology"/>
<organism evidence="10 11">
    <name type="scientific">Saezia sanguinis</name>
    <dbReference type="NCBI Taxonomy" id="1965230"/>
    <lineage>
        <taxon>Bacteria</taxon>
        <taxon>Pseudomonadati</taxon>
        <taxon>Pseudomonadota</taxon>
        <taxon>Betaproteobacteria</taxon>
        <taxon>Burkholderiales</taxon>
        <taxon>Saeziaceae</taxon>
        <taxon>Saezia</taxon>
    </lineage>
</organism>
<comment type="catalytic activity">
    <reaction evidence="1 8">
        <text>malonyl-[ACP] + S-adenosyl-L-methionine = malonyl-[ACP] methyl ester + S-adenosyl-L-homocysteine</text>
        <dbReference type="Rhea" id="RHEA:17105"/>
        <dbReference type="Rhea" id="RHEA-COMP:9623"/>
        <dbReference type="Rhea" id="RHEA-COMP:9954"/>
        <dbReference type="ChEBI" id="CHEBI:57856"/>
        <dbReference type="ChEBI" id="CHEBI:59789"/>
        <dbReference type="ChEBI" id="CHEBI:78449"/>
        <dbReference type="ChEBI" id="CHEBI:78845"/>
        <dbReference type="EC" id="2.1.1.197"/>
    </reaction>
</comment>
<evidence type="ECO:0000259" key="9">
    <source>
        <dbReference type="Pfam" id="PF08241"/>
    </source>
</evidence>
<evidence type="ECO:0000256" key="8">
    <source>
        <dbReference type="HAMAP-Rule" id="MF_00835"/>
    </source>
</evidence>
<dbReference type="Gene3D" id="3.40.50.150">
    <property type="entry name" value="Vaccinia Virus protein VP39"/>
    <property type="match status" value="1"/>
</dbReference>
<reference evidence="10 11" key="1">
    <citation type="submission" date="2018-01" db="EMBL/GenBank/DDBJ databases">
        <title>Saezia sanguinis gen. nov., sp. nov., in the order Burkholderiales isolated from human blood.</title>
        <authorList>
            <person name="Medina-Pascual M.J."/>
            <person name="Valdezate S."/>
            <person name="Monzon S."/>
            <person name="Cuesta I."/>
            <person name="Carrasco G."/>
            <person name="Villalon P."/>
            <person name="Saez-Nieto J.A."/>
        </authorList>
    </citation>
    <scope>NUCLEOTIDE SEQUENCE [LARGE SCALE GENOMIC DNA]</scope>
    <source>
        <strain evidence="10 11">CNM695-12</strain>
    </source>
</reference>
<comment type="pathway">
    <text evidence="2 8">Cofactor biosynthesis; biotin biosynthesis.</text>
</comment>
<dbReference type="UniPathway" id="UPA00078"/>
<evidence type="ECO:0000256" key="1">
    <source>
        <dbReference type="ARBA" id="ARBA00000852"/>
    </source>
</evidence>
<comment type="caution">
    <text evidence="10">The sequence shown here is derived from an EMBL/GenBank/DDBJ whole genome shotgun (WGS) entry which is preliminary data.</text>
</comment>
<dbReference type="GO" id="GO:0009102">
    <property type="term" value="P:biotin biosynthetic process"/>
    <property type="evidence" value="ECO:0007669"/>
    <property type="project" value="UniProtKB-UniRule"/>
</dbReference>
<dbReference type="PANTHER" id="PTHR13090:SF1">
    <property type="entry name" value="ARGININE-HYDROXYLASE NDUFAF5, MITOCHONDRIAL"/>
    <property type="match status" value="1"/>
</dbReference>
<keyword evidence="4 8" id="KW-0489">Methyltransferase</keyword>
<feature type="domain" description="Methyltransferase type 11" evidence="9">
    <location>
        <begin position="48"/>
        <end position="142"/>
    </location>
</feature>
<dbReference type="GO" id="GO:0102130">
    <property type="term" value="F:malonyl-CoA methyltransferase activity"/>
    <property type="evidence" value="ECO:0007669"/>
    <property type="project" value="UniProtKB-EC"/>
</dbReference>
<dbReference type="GO" id="GO:0032259">
    <property type="term" value="P:methylation"/>
    <property type="evidence" value="ECO:0007669"/>
    <property type="project" value="UniProtKB-KW"/>
</dbReference>
<comment type="function">
    <text evidence="8">Converts the free carboxyl group of a malonyl-thioester to its methyl ester by transfer of a methyl group from S-adenosyl-L-methionine (SAM). It allows to synthesize pimeloyl-ACP via the fatty acid synthetic pathway.</text>
</comment>
<dbReference type="HAMAP" id="MF_00835">
    <property type="entry name" value="BioC"/>
    <property type="match status" value="1"/>
</dbReference>
<sequence length="250" mass="28280">MSAIQLVKCQFERSMATYDAHAQAQKKIASKLAEMVYKTLPDRPRRVLEVGCGTGLLTRQLNAVYRPDQYFLNDINARVREILPTLMRDRPYTFLYGDAQQICLPNELDLVVSASSLQWISDLAGFLAKVRQVLSKGGHLFFSSFGPSNLKEIAAIEHRGLDYHGLNEVRALLQADFDVLFCSEEEMVLRFDEPLAVLRHLKYTGVNGGFSSVWSRSRLQRFCEAYRAGFGDAQGVSLTYHPTYFAVRGQ</sequence>
<protein>
    <recommendedName>
        <fullName evidence="3 8">Malonyl-[acyl-carrier protein] O-methyltransferase</fullName>
        <shortName evidence="8">Malonyl-ACP O-methyltransferase</shortName>
        <ecNumber evidence="3 8">2.1.1.197</ecNumber>
    </recommendedName>
    <alternativeName>
        <fullName evidence="8">Biotin synthesis protein BioC</fullName>
    </alternativeName>
</protein>
<keyword evidence="7 8" id="KW-0093">Biotin biosynthesis</keyword>
<dbReference type="AlphaFoldDB" id="A0A433SBJ2"/>
<dbReference type="InterPro" id="IPR029063">
    <property type="entry name" value="SAM-dependent_MTases_sf"/>
</dbReference>
<dbReference type="InterPro" id="IPR050602">
    <property type="entry name" value="Malonyl-ACP_OMT"/>
</dbReference>
<dbReference type="GO" id="GO:0008757">
    <property type="term" value="F:S-adenosylmethionine-dependent methyltransferase activity"/>
    <property type="evidence" value="ECO:0007669"/>
    <property type="project" value="InterPro"/>
</dbReference>
<keyword evidence="5 8" id="KW-0808">Transferase</keyword>
<dbReference type="CDD" id="cd02440">
    <property type="entry name" value="AdoMet_MTases"/>
    <property type="match status" value="1"/>
</dbReference>